<gene>
    <name evidence="2" type="ORF">L829_1439</name>
</gene>
<dbReference type="Proteomes" id="UP000019854">
    <property type="component" value="Unassembled WGS sequence"/>
</dbReference>
<accession>A0A829PGI4</accession>
<evidence type="ECO:0000313" key="2">
    <source>
        <dbReference type="EMBL" id="ETZ87889.1"/>
    </source>
</evidence>
<dbReference type="EMBL" id="JAOX01000001">
    <property type="protein sequence ID" value="ETZ87889.1"/>
    <property type="molecule type" value="Genomic_DNA"/>
</dbReference>
<feature type="compositionally biased region" description="Polar residues" evidence="1">
    <location>
        <begin position="98"/>
        <end position="127"/>
    </location>
</feature>
<evidence type="ECO:0000313" key="3">
    <source>
        <dbReference type="Proteomes" id="UP000019854"/>
    </source>
</evidence>
<dbReference type="AlphaFoldDB" id="A0A829PGI4"/>
<name>A0A829PGI4_9MYCO</name>
<feature type="compositionally biased region" description="Gly residues" evidence="1">
    <location>
        <begin position="56"/>
        <end position="69"/>
    </location>
</feature>
<protein>
    <submittedName>
        <fullName evidence="2">Uncharacterized protein</fullName>
    </submittedName>
</protein>
<evidence type="ECO:0000256" key="1">
    <source>
        <dbReference type="SAM" id="MobiDB-lite"/>
    </source>
</evidence>
<sequence length="394" mass="41042">MVMKERWTMPAGLRRASALVAIVALAVGGAKVIDGHTVAGSGFSAVATVAADPTGGPTGGPGSGPGGMNGSQFQPPSAPQQMPDYQGGNNLPPLDQNGGISIYNSGVQGAPQQAPGEQSAQQPQQGWDQPAHGNQIPDYQTNPGFTQGPGKPNPDAQAPQQGNQPQQGQQQPSQAPTQQQQPGQERDSDRIRDFSERCSLASDVLQSGSVPVSLIGAAGGALVNARLEPGRDPSIPICPDCNPPVLKQFTDGDNPLDQLWRDVLKKYVDEKMDEAKEEAIDSALEPLKKWLSENSTADCGITSCSVYFHKNVTKWLKDNAALTALAPAVSGYILCTVVGAKTNAYVGGACGLANTASWAFLINAINRAGDGTGCLRVRAGIPAGYYADHSGFCV</sequence>
<proteinExistence type="predicted"/>
<reference evidence="2 3" key="1">
    <citation type="submission" date="2014-01" db="EMBL/GenBank/DDBJ databases">
        <authorList>
            <person name="Zelazny A."/>
            <person name="Olivier K."/>
            <person name="Sampaio E.P."/>
            <person name="Holland S.M."/>
            <person name="Tallon L.J."/>
            <person name="Sadzewicz L.K."/>
            <person name="Sengamalay N."/>
            <person name="Fraser C.M."/>
            <person name="Hine E."/>
            <person name="Shefchek K.A."/>
            <person name="Das S.P."/>
            <person name="Shallom S.J."/>
            <person name="Agrawal S."/>
            <person name="Tettelin H."/>
        </authorList>
    </citation>
    <scope>NUCLEOTIDE SEQUENCE [LARGE SCALE GENOMIC DNA]</scope>
    <source>
        <strain evidence="2 3">MAB_030201_1075</strain>
    </source>
</reference>
<feature type="region of interest" description="Disordered" evidence="1">
    <location>
        <begin position="52"/>
        <end position="190"/>
    </location>
</feature>
<organism evidence="2 3">
    <name type="scientific">Mycobacteroides abscessus MAB_030201_1075</name>
    <dbReference type="NCBI Taxonomy" id="1335410"/>
    <lineage>
        <taxon>Bacteria</taxon>
        <taxon>Bacillati</taxon>
        <taxon>Actinomycetota</taxon>
        <taxon>Actinomycetes</taxon>
        <taxon>Mycobacteriales</taxon>
        <taxon>Mycobacteriaceae</taxon>
        <taxon>Mycobacteroides</taxon>
        <taxon>Mycobacteroides abscessus</taxon>
    </lineage>
</organism>
<comment type="caution">
    <text evidence="2">The sequence shown here is derived from an EMBL/GenBank/DDBJ whole genome shotgun (WGS) entry which is preliminary data.</text>
</comment>
<feature type="compositionally biased region" description="Low complexity" evidence="1">
    <location>
        <begin position="153"/>
        <end position="183"/>
    </location>
</feature>